<evidence type="ECO:0000313" key="1">
    <source>
        <dbReference type="EMBL" id="KAK9701787.1"/>
    </source>
</evidence>
<comment type="caution">
    <text evidence="1">The sequence shown here is derived from an EMBL/GenBank/DDBJ whole genome shotgun (WGS) entry which is preliminary data.</text>
</comment>
<dbReference type="Proteomes" id="UP001458880">
    <property type="component" value="Unassembled WGS sequence"/>
</dbReference>
<protein>
    <recommendedName>
        <fullName evidence="3">DDE-1 domain-containing protein</fullName>
    </recommendedName>
</protein>
<accession>A0AAW1JEY1</accession>
<gene>
    <name evidence="1" type="ORF">QE152_g30359</name>
</gene>
<organism evidence="1 2">
    <name type="scientific">Popillia japonica</name>
    <name type="common">Japanese beetle</name>
    <dbReference type="NCBI Taxonomy" id="7064"/>
    <lineage>
        <taxon>Eukaryota</taxon>
        <taxon>Metazoa</taxon>
        <taxon>Ecdysozoa</taxon>
        <taxon>Arthropoda</taxon>
        <taxon>Hexapoda</taxon>
        <taxon>Insecta</taxon>
        <taxon>Pterygota</taxon>
        <taxon>Neoptera</taxon>
        <taxon>Endopterygota</taxon>
        <taxon>Coleoptera</taxon>
        <taxon>Polyphaga</taxon>
        <taxon>Scarabaeiformia</taxon>
        <taxon>Scarabaeidae</taxon>
        <taxon>Rutelinae</taxon>
        <taxon>Popillia</taxon>
    </lineage>
</organism>
<dbReference type="EMBL" id="JASPKY010000407">
    <property type="protein sequence ID" value="KAK9701787.1"/>
    <property type="molecule type" value="Genomic_DNA"/>
</dbReference>
<evidence type="ECO:0000313" key="2">
    <source>
        <dbReference type="Proteomes" id="UP001458880"/>
    </source>
</evidence>
<keyword evidence="2" id="KW-1185">Reference proteome</keyword>
<name>A0AAW1JEY1_POPJA</name>
<evidence type="ECO:0008006" key="3">
    <source>
        <dbReference type="Google" id="ProtNLM"/>
    </source>
</evidence>
<reference evidence="1 2" key="1">
    <citation type="journal article" date="2024" name="BMC Genomics">
        <title>De novo assembly and annotation of Popillia japonica's genome with initial clues to its potential as an invasive pest.</title>
        <authorList>
            <person name="Cucini C."/>
            <person name="Boschi S."/>
            <person name="Funari R."/>
            <person name="Cardaioli E."/>
            <person name="Iannotti N."/>
            <person name="Marturano G."/>
            <person name="Paoli F."/>
            <person name="Bruttini M."/>
            <person name="Carapelli A."/>
            <person name="Frati F."/>
            <person name="Nardi F."/>
        </authorList>
    </citation>
    <scope>NUCLEOTIDE SEQUENCE [LARGE SCALE GENOMIC DNA]</scope>
    <source>
        <strain evidence="1">DMR45628</strain>
    </source>
</reference>
<dbReference type="AlphaFoldDB" id="A0AAW1JEY1"/>
<sequence length="92" mass="10406">MIEKSKRINVKDVAYWVAMAWAGVRASTIVKSWKKLLGDAESMETESTSTSNDDDQYEITDEEIVALATTTTLKINQLLSHSEFHITTELRL</sequence>
<proteinExistence type="predicted"/>